<dbReference type="EMBL" id="JAVXUO010002498">
    <property type="protein sequence ID" value="KAK2972671.1"/>
    <property type="molecule type" value="Genomic_DNA"/>
</dbReference>
<evidence type="ECO:0000313" key="7">
    <source>
        <dbReference type="Proteomes" id="UP001187471"/>
    </source>
</evidence>
<dbReference type="PROSITE" id="PS51371">
    <property type="entry name" value="CBS"/>
    <property type="match status" value="1"/>
</dbReference>
<dbReference type="Proteomes" id="UP001187471">
    <property type="component" value="Unassembled WGS sequence"/>
</dbReference>
<dbReference type="InterPro" id="IPR011990">
    <property type="entry name" value="TPR-like_helical_dom_sf"/>
</dbReference>
<keyword evidence="1" id="KW-0677">Repeat</keyword>
<proteinExistence type="predicted"/>
<dbReference type="InterPro" id="IPR000644">
    <property type="entry name" value="CBS_dom"/>
</dbReference>
<dbReference type="InterPro" id="IPR044781">
    <property type="entry name" value="At5g10690-like"/>
</dbReference>
<reference evidence="6" key="1">
    <citation type="submission" date="2022-12" db="EMBL/GenBank/DDBJ databases">
        <title>Draft genome assemblies for two species of Escallonia (Escalloniales).</title>
        <authorList>
            <person name="Chanderbali A."/>
            <person name="Dervinis C."/>
            <person name="Anghel I."/>
            <person name="Soltis D."/>
            <person name="Soltis P."/>
            <person name="Zapata F."/>
        </authorList>
    </citation>
    <scope>NUCLEOTIDE SEQUENCE</scope>
    <source>
        <strain evidence="6">UCBG92.1500</strain>
        <tissue evidence="6">Leaf</tissue>
    </source>
</reference>
<dbReference type="Gene3D" id="3.10.580.10">
    <property type="entry name" value="CBS-domain"/>
    <property type="match status" value="1"/>
</dbReference>
<keyword evidence="2" id="KW-0129">CBS domain</keyword>
<dbReference type="PANTHER" id="PTHR47581">
    <property type="entry name" value="OS09G0431600 PROTEIN"/>
    <property type="match status" value="1"/>
</dbReference>
<organism evidence="6 7">
    <name type="scientific">Escallonia rubra</name>
    <dbReference type="NCBI Taxonomy" id="112253"/>
    <lineage>
        <taxon>Eukaryota</taxon>
        <taxon>Viridiplantae</taxon>
        <taxon>Streptophyta</taxon>
        <taxon>Embryophyta</taxon>
        <taxon>Tracheophyta</taxon>
        <taxon>Spermatophyta</taxon>
        <taxon>Magnoliopsida</taxon>
        <taxon>eudicotyledons</taxon>
        <taxon>Gunneridae</taxon>
        <taxon>Pentapetalae</taxon>
        <taxon>asterids</taxon>
        <taxon>campanulids</taxon>
        <taxon>Escalloniales</taxon>
        <taxon>Escalloniaceae</taxon>
        <taxon>Escallonia</taxon>
    </lineage>
</organism>
<keyword evidence="7" id="KW-1185">Reference proteome</keyword>
<dbReference type="Pfam" id="PF13812">
    <property type="entry name" value="PPR_3"/>
    <property type="match status" value="1"/>
</dbReference>
<dbReference type="Pfam" id="PF00571">
    <property type="entry name" value="CBS"/>
    <property type="match status" value="1"/>
</dbReference>
<dbReference type="InterPro" id="IPR002885">
    <property type="entry name" value="PPR_rpt"/>
</dbReference>
<dbReference type="Gene3D" id="1.25.40.10">
    <property type="entry name" value="Tetratricopeptide repeat domain"/>
    <property type="match status" value="2"/>
</dbReference>
<dbReference type="CDD" id="cd02205">
    <property type="entry name" value="CBS_pair_SF"/>
    <property type="match status" value="1"/>
</dbReference>
<evidence type="ECO:0000256" key="3">
    <source>
        <dbReference type="PROSITE-ProRule" id="PRU00708"/>
    </source>
</evidence>
<dbReference type="PANTHER" id="PTHR47581:SF2">
    <property type="entry name" value="OS09G0431600 PROTEIN"/>
    <property type="match status" value="1"/>
</dbReference>
<dbReference type="Pfam" id="PF13041">
    <property type="entry name" value="PPR_2"/>
    <property type="match status" value="1"/>
</dbReference>
<comment type="caution">
    <text evidence="6">The sequence shown here is derived from an EMBL/GenBank/DDBJ whole genome shotgun (WGS) entry which is preliminary data.</text>
</comment>
<evidence type="ECO:0000256" key="4">
    <source>
        <dbReference type="SAM" id="MobiDB-lite"/>
    </source>
</evidence>
<protein>
    <recommendedName>
        <fullName evidence="5">CBS domain-containing protein</fullName>
    </recommendedName>
</protein>
<evidence type="ECO:0000256" key="1">
    <source>
        <dbReference type="ARBA" id="ARBA00022737"/>
    </source>
</evidence>
<name>A0AA88R4L7_9ASTE</name>
<feature type="compositionally biased region" description="Basic and acidic residues" evidence="4">
    <location>
        <begin position="315"/>
        <end position="334"/>
    </location>
</feature>
<dbReference type="SUPFAM" id="SSF54631">
    <property type="entry name" value="CBS-domain pair"/>
    <property type="match status" value="1"/>
</dbReference>
<gene>
    <name evidence="6" type="ORF">RJ640_003512</name>
</gene>
<feature type="repeat" description="PPR" evidence="3">
    <location>
        <begin position="40"/>
        <end position="74"/>
    </location>
</feature>
<feature type="region of interest" description="Disordered" evidence="4">
    <location>
        <begin position="315"/>
        <end position="343"/>
    </location>
</feature>
<evidence type="ECO:0000313" key="6">
    <source>
        <dbReference type="EMBL" id="KAK2972671.1"/>
    </source>
</evidence>
<evidence type="ECO:0000259" key="5">
    <source>
        <dbReference type="PROSITE" id="PS51371"/>
    </source>
</evidence>
<dbReference type="NCBIfam" id="TIGR00756">
    <property type="entry name" value="PPR"/>
    <property type="match status" value="2"/>
</dbReference>
<evidence type="ECO:0000256" key="2">
    <source>
        <dbReference type="PROSITE-ProRule" id="PRU00703"/>
    </source>
</evidence>
<feature type="domain" description="CBS" evidence="5">
    <location>
        <begin position="647"/>
        <end position="713"/>
    </location>
</feature>
<feature type="repeat" description="PPR" evidence="3">
    <location>
        <begin position="75"/>
        <end position="105"/>
    </location>
</feature>
<sequence length="721" mass="82074">MFLPIYYAYLLAWFSAGDLRRSNGLLARYGFVLHEGGSPSISIYNLLMKGYIRAGFPQAALSVHDDIRRQGLDPDRLTYNTLIFACVKMEDLDLATRFFEEMKDRSQGVGHDDVFPDIVTYTTLLKGFGYAKDLLSVLKILVELKSSPGLHIDRIAYTAIIDALLSCSCFKGALCIFGEIIKRAGQERGFRPKPHLYLSLMRAFAVEGDYAMVRSLHQRMWPDSAGTISVEVQVEADHLLMEAALNNGQVIASNRRRDFLPKEYWVQSWEEDEFTNEDCEHLREETLMQDENEFHISEAKETEETKAEQEFKAFKASENDKLTNGEEPVEKIEESENTDGDDNAQYEEMEDESIDKDVRVHGGQNVNNSGMTFDVSLREENVVGSCPLYSLSNFEEESNDYFLMAKNDVIVPQEHAAKVDVLKTYFIENHPRELFFMTRKDNDFVESRTSYYPQLGVENLLSDTGWVNMEMFFDLEELLEMSRENGQDPICTQVTKKCQRCNKKMCHIRYTSKEMAKKIVAVDVAVQNLSNIIRRWKGISWTSRGGLVAARIEALLGFTTSIFSPYLLPQVINPLLSPMVLVSDAIESIMMPFEEVQPLQATLQLKQVVMCFYRSSTVPVVDDWGSCVGILHREDCYELNAPLSTVMRSPPPCVITSTSIGRVIDLMLEKRYKMIIVVKYSDSHGIPYGSGLRAVGVFTSEQLHRLSRSPSKRLGQQLLHH</sequence>
<dbReference type="AlphaFoldDB" id="A0AA88R4L7"/>
<dbReference type="InterPro" id="IPR046342">
    <property type="entry name" value="CBS_dom_sf"/>
</dbReference>
<accession>A0AA88R4L7</accession>
<dbReference type="PROSITE" id="PS51375">
    <property type="entry name" value="PPR"/>
    <property type="match status" value="2"/>
</dbReference>